<dbReference type="AlphaFoldDB" id="A0A2Z6Q3K4"/>
<reference evidence="2 3" key="1">
    <citation type="submission" date="2017-11" db="EMBL/GenBank/DDBJ databases">
        <title>The genome of Rhizophagus clarus HR1 reveals common genetic basis of auxotrophy among arbuscular mycorrhizal fungi.</title>
        <authorList>
            <person name="Kobayashi Y."/>
        </authorList>
    </citation>
    <scope>NUCLEOTIDE SEQUENCE [LARGE SCALE GENOMIC DNA]</scope>
    <source>
        <strain evidence="2 3">HR1</strain>
    </source>
</reference>
<keyword evidence="3" id="KW-1185">Reference proteome</keyword>
<evidence type="ECO:0000313" key="2">
    <source>
        <dbReference type="EMBL" id="GBB84653.1"/>
    </source>
</evidence>
<gene>
    <name evidence="2" type="ORF">RclHR1_11220002</name>
</gene>
<proteinExistence type="predicted"/>
<evidence type="ECO:0000256" key="1">
    <source>
        <dbReference type="SAM" id="MobiDB-lite"/>
    </source>
</evidence>
<dbReference type="EMBL" id="BEXD01000139">
    <property type="protein sequence ID" value="GBB84653.1"/>
    <property type="molecule type" value="Genomic_DNA"/>
</dbReference>
<accession>A0A2Z6Q3K4</accession>
<comment type="caution">
    <text evidence="2">The sequence shown here is derived from an EMBL/GenBank/DDBJ whole genome shotgun (WGS) entry which is preliminary data.</text>
</comment>
<feature type="region of interest" description="Disordered" evidence="1">
    <location>
        <begin position="102"/>
        <end position="127"/>
    </location>
</feature>
<name>A0A2Z6Q3K4_9GLOM</name>
<protein>
    <submittedName>
        <fullName evidence="2">Uncharacterized protein</fullName>
    </submittedName>
</protein>
<dbReference type="Proteomes" id="UP000247702">
    <property type="component" value="Unassembled WGS sequence"/>
</dbReference>
<sequence>MWDTPLSIPIKHQKKYQMVAAFDRGLVWQYELGGVHNTPLLHRDQQQLRFDHLNHINCAGVNMLIGYFDTYEALKEAHEMAFVYDRKEFRWCHYKAPRIIKKKSTNPSSSRSSSKKESKSIPQSSVQ</sequence>
<organism evidence="2 3">
    <name type="scientific">Rhizophagus clarus</name>
    <dbReference type="NCBI Taxonomy" id="94130"/>
    <lineage>
        <taxon>Eukaryota</taxon>
        <taxon>Fungi</taxon>
        <taxon>Fungi incertae sedis</taxon>
        <taxon>Mucoromycota</taxon>
        <taxon>Glomeromycotina</taxon>
        <taxon>Glomeromycetes</taxon>
        <taxon>Glomerales</taxon>
        <taxon>Glomeraceae</taxon>
        <taxon>Rhizophagus</taxon>
    </lineage>
</organism>
<evidence type="ECO:0000313" key="3">
    <source>
        <dbReference type="Proteomes" id="UP000247702"/>
    </source>
</evidence>